<name>A0A4D6L5C1_VIGUN</name>
<accession>A0A4D6L5C1</accession>
<evidence type="ECO:0000256" key="1">
    <source>
        <dbReference type="ARBA" id="ARBA00009269"/>
    </source>
</evidence>
<sequence>MGLEYGPMGYEYCSKGKRVDTCGNPSWPASLRYTISIRTQRLILQNLLLPSLSKKRGEEGGGIFITKMVKGRQGERVRLYVRGSILGYKRSKSNQYPNTSLIQIENVNSKEEVAWYAGKRMAYIYKAKVKKNGSHYRCIWGKVTRPHGNSGVVRAKFKSNLPPRSMGARVRVFMYPSNI</sequence>
<dbReference type="GO" id="GO:0005840">
    <property type="term" value="C:ribosome"/>
    <property type="evidence" value="ECO:0007669"/>
    <property type="project" value="UniProtKB-KW"/>
</dbReference>
<dbReference type="GO" id="GO:1990904">
    <property type="term" value="C:ribonucleoprotein complex"/>
    <property type="evidence" value="ECO:0007669"/>
    <property type="project" value="UniProtKB-KW"/>
</dbReference>
<dbReference type="InterPro" id="IPR009000">
    <property type="entry name" value="Transl_B-barrel_sf"/>
</dbReference>
<reference evidence="4 5" key="1">
    <citation type="submission" date="2019-04" db="EMBL/GenBank/DDBJ databases">
        <title>An improved genome assembly and genetic linkage map for asparagus bean, Vigna unguiculata ssp. sesquipedialis.</title>
        <authorList>
            <person name="Xia Q."/>
            <person name="Zhang R."/>
            <person name="Dong Y."/>
        </authorList>
    </citation>
    <scope>NUCLEOTIDE SEQUENCE [LARGE SCALE GENOMIC DNA]</scope>
    <source>
        <tissue evidence="4">Leaf</tissue>
    </source>
</reference>
<dbReference type="HAMAP" id="MF_00573">
    <property type="entry name" value="Ribosomal_eL33"/>
    <property type="match status" value="1"/>
</dbReference>
<dbReference type="PROSITE" id="PS01105">
    <property type="entry name" value="RIBOSOMAL_L35AE"/>
    <property type="match status" value="1"/>
</dbReference>
<dbReference type="AlphaFoldDB" id="A0A4D6L5C1"/>
<evidence type="ECO:0000313" key="4">
    <source>
        <dbReference type="EMBL" id="QCD83717.1"/>
    </source>
</evidence>
<evidence type="ECO:0000313" key="5">
    <source>
        <dbReference type="Proteomes" id="UP000501690"/>
    </source>
</evidence>
<evidence type="ECO:0000256" key="3">
    <source>
        <dbReference type="ARBA" id="ARBA00023274"/>
    </source>
</evidence>
<dbReference type="EMBL" id="CP039346">
    <property type="protein sequence ID" value="QCD83717.1"/>
    <property type="molecule type" value="Genomic_DNA"/>
</dbReference>
<organism evidence="4 5">
    <name type="scientific">Vigna unguiculata</name>
    <name type="common">Cowpea</name>
    <dbReference type="NCBI Taxonomy" id="3917"/>
    <lineage>
        <taxon>Eukaryota</taxon>
        <taxon>Viridiplantae</taxon>
        <taxon>Streptophyta</taxon>
        <taxon>Embryophyta</taxon>
        <taxon>Tracheophyta</taxon>
        <taxon>Spermatophyta</taxon>
        <taxon>Magnoliopsida</taxon>
        <taxon>eudicotyledons</taxon>
        <taxon>Gunneridae</taxon>
        <taxon>Pentapetalae</taxon>
        <taxon>rosids</taxon>
        <taxon>fabids</taxon>
        <taxon>Fabales</taxon>
        <taxon>Fabaceae</taxon>
        <taxon>Papilionoideae</taxon>
        <taxon>50 kb inversion clade</taxon>
        <taxon>NPAAA clade</taxon>
        <taxon>indigoferoid/millettioid clade</taxon>
        <taxon>Phaseoleae</taxon>
        <taxon>Vigna</taxon>
    </lineage>
</organism>
<dbReference type="Gramene" id="Vigun03g157400.5.v1.2">
    <property type="protein sequence ID" value="Vigun03g157400.5.v1.2"/>
    <property type="gene ID" value="Vigun03g157400.v1.2"/>
</dbReference>
<keyword evidence="5" id="KW-1185">Reference proteome</keyword>
<dbReference type="Proteomes" id="UP000501690">
    <property type="component" value="Linkage Group LG2"/>
</dbReference>
<protein>
    <submittedName>
        <fullName evidence="4">Large subunit ribosomal protein L35Ae</fullName>
    </submittedName>
</protein>
<dbReference type="SUPFAM" id="SSF50447">
    <property type="entry name" value="Translation proteins"/>
    <property type="match status" value="1"/>
</dbReference>
<dbReference type="Gramene" id="Vigun03g157400.6.v1.2">
    <property type="protein sequence ID" value="Vigun03g157400.6.v1.2"/>
    <property type="gene ID" value="Vigun03g157400.v1.2"/>
</dbReference>
<dbReference type="Gramene" id="Vigun03g157400.4.v1.2">
    <property type="protein sequence ID" value="Vigun03g157400.4.v1.2"/>
    <property type="gene ID" value="Vigun03g157400.v1.2"/>
</dbReference>
<dbReference type="InterPro" id="IPR001780">
    <property type="entry name" value="Ribosomal_eL33"/>
</dbReference>
<dbReference type="OrthoDB" id="504467at2759"/>
<dbReference type="PANTHER" id="PTHR10902">
    <property type="entry name" value="60S RIBOSOMAL PROTEIN L35A"/>
    <property type="match status" value="1"/>
</dbReference>
<dbReference type="Gene3D" id="2.40.10.190">
    <property type="entry name" value="translation elongation factor selb, chain A, domain 4"/>
    <property type="match status" value="1"/>
</dbReference>
<dbReference type="Pfam" id="PF01247">
    <property type="entry name" value="Ribosomal_L35Ae"/>
    <property type="match status" value="1"/>
</dbReference>
<evidence type="ECO:0000256" key="2">
    <source>
        <dbReference type="ARBA" id="ARBA00022980"/>
    </source>
</evidence>
<dbReference type="GO" id="GO:0003729">
    <property type="term" value="F:mRNA binding"/>
    <property type="evidence" value="ECO:0007669"/>
    <property type="project" value="UniProtKB-ARBA"/>
</dbReference>
<comment type="similarity">
    <text evidence="1">Belongs to the eukaryotic ribosomal protein eL33 family.</text>
</comment>
<dbReference type="GO" id="GO:0003735">
    <property type="term" value="F:structural constituent of ribosome"/>
    <property type="evidence" value="ECO:0007669"/>
    <property type="project" value="InterPro"/>
</dbReference>
<proteinExistence type="inferred from homology"/>
<gene>
    <name evidence="4" type="ORF">DEO72_LG2g4064</name>
</gene>
<dbReference type="InterPro" id="IPR038661">
    <property type="entry name" value="Ribosomal_eL33_sf"/>
</dbReference>
<dbReference type="FunFam" id="2.40.10.190:FF:000001">
    <property type="entry name" value="60S ribosomal protein L35a"/>
    <property type="match status" value="1"/>
</dbReference>
<keyword evidence="2 4" id="KW-0689">Ribosomal protein</keyword>
<dbReference type="GO" id="GO:0006412">
    <property type="term" value="P:translation"/>
    <property type="evidence" value="ECO:0007669"/>
    <property type="project" value="InterPro"/>
</dbReference>
<keyword evidence="3" id="KW-0687">Ribonucleoprotein</keyword>
<dbReference type="InterPro" id="IPR018266">
    <property type="entry name" value="Ribosomal_eL33_CS"/>
</dbReference>